<evidence type="ECO:0000256" key="6">
    <source>
        <dbReference type="SAM" id="Phobius"/>
    </source>
</evidence>
<name>A0A8T2RV56_CERRI</name>
<reference evidence="7" key="1">
    <citation type="submission" date="2021-08" db="EMBL/GenBank/DDBJ databases">
        <title>WGS assembly of Ceratopteris richardii.</title>
        <authorList>
            <person name="Marchant D.B."/>
            <person name="Chen G."/>
            <person name="Jenkins J."/>
            <person name="Shu S."/>
            <person name="Leebens-Mack J."/>
            <person name="Grimwood J."/>
            <person name="Schmutz J."/>
            <person name="Soltis P."/>
            <person name="Soltis D."/>
            <person name="Chen Z.-H."/>
        </authorList>
    </citation>
    <scope>NUCLEOTIDE SEQUENCE</scope>
    <source>
        <strain evidence="7">Whitten #5841</strain>
        <tissue evidence="7">Leaf</tissue>
    </source>
</reference>
<dbReference type="GO" id="GO:0016705">
    <property type="term" value="F:oxidoreductase activity, acting on paired donors, with incorporation or reduction of molecular oxygen"/>
    <property type="evidence" value="ECO:0007669"/>
    <property type="project" value="InterPro"/>
</dbReference>
<comment type="caution">
    <text evidence="7">The sequence shown here is derived from an EMBL/GenBank/DDBJ whole genome shotgun (WGS) entry which is preliminary data.</text>
</comment>
<sequence>MAELPVADSDMFAGSYLLKMAGGLVLQGIILLAAAVTAWIFVHRLRQRNSKDPKTWPLLGSQLETALNFYRLHDWIFSFFRNDHRTVKLCIPSGNLFFTVDPVNVEHILKANFRNYPKGEKSNYIARDFLGDGIFNSDGDVWKRHRKVASFEFSNRKLRDFSADAFREDALRLVRIVHSAALSDKPIDLQDLFMRMTLDSICQVGFGVSLGSLSPELPDIPFAKAFDTVNEIITSRFFNAFWRIEKALNIGKEKILKKEVGVLNSFTANIIDQRSLELQGNNRSKVDLLSRFMSYNDDEPDTFTDKELRDAILNFVIAGRDTSAITLSWFIFCICAHPHVADMVFEETKNVLGLQQSTWGYTFEEVAKRMSYETISTMHYLHAALTETLRLYPAVPRDGKVAAGDDTLPDGTRVKQGDRVSYVPYSMGRMEFIWGKDALTYNPDRWLKDGVFQPESPFKFSAFQAGPRICLGRDSAYLQMKMTAALLLYFFRFCIVPDHVVRYRVMLVMPMANGLFVNVSPR</sequence>
<dbReference type="InterPro" id="IPR001128">
    <property type="entry name" value="Cyt_P450"/>
</dbReference>
<dbReference type="Gene3D" id="1.10.630.10">
    <property type="entry name" value="Cytochrome P450"/>
    <property type="match status" value="1"/>
</dbReference>
<evidence type="ECO:0000256" key="5">
    <source>
        <dbReference type="PIRSR" id="PIRSR602401-1"/>
    </source>
</evidence>
<keyword evidence="6" id="KW-0472">Membrane</keyword>
<evidence type="ECO:0000256" key="1">
    <source>
        <dbReference type="ARBA" id="ARBA00010617"/>
    </source>
</evidence>
<dbReference type="OrthoDB" id="1470350at2759"/>
<protein>
    <recommendedName>
        <fullName evidence="9">Cytochrome P450</fullName>
    </recommendedName>
</protein>
<evidence type="ECO:0000313" key="7">
    <source>
        <dbReference type="EMBL" id="KAH7300170.1"/>
    </source>
</evidence>
<keyword evidence="6" id="KW-0812">Transmembrane</keyword>
<keyword evidence="4 5" id="KW-0408">Iron</keyword>
<dbReference type="Pfam" id="PF00067">
    <property type="entry name" value="p450"/>
    <property type="match status" value="1"/>
</dbReference>
<dbReference type="EMBL" id="CM035429">
    <property type="protein sequence ID" value="KAH7300170.1"/>
    <property type="molecule type" value="Genomic_DNA"/>
</dbReference>
<dbReference type="SUPFAM" id="SSF48264">
    <property type="entry name" value="Cytochrome P450"/>
    <property type="match status" value="1"/>
</dbReference>
<evidence type="ECO:0000256" key="3">
    <source>
        <dbReference type="ARBA" id="ARBA00023002"/>
    </source>
</evidence>
<keyword evidence="2 5" id="KW-0479">Metal-binding</keyword>
<feature type="binding site" description="axial binding residue" evidence="5">
    <location>
        <position position="470"/>
    </location>
    <ligand>
        <name>heme</name>
        <dbReference type="ChEBI" id="CHEBI:30413"/>
    </ligand>
    <ligandPart>
        <name>Fe</name>
        <dbReference type="ChEBI" id="CHEBI:18248"/>
    </ligandPart>
</feature>
<evidence type="ECO:0008006" key="9">
    <source>
        <dbReference type="Google" id="ProtNLM"/>
    </source>
</evidence>
<evidence type="ECO:0000256" key="2">
    <source>
        <dbReference type="ARBA" id="ARBA00022723"/>
    </source>
</evidence>
<proteinExistence type="inferred from homology"/>
<comment type="cofactor">
    <cofactor evidence="5">
        <name>heme</name>
        <dbReference type="ChEBI" id="CHEBI:30413"/>
    </cofactor>
</comment>
<evidence type="ECO:0000313" key="8">
    <source>
        <dbReference type="Proteomes" id="UP000825935"/>
    </source>
</evidence>
<dbReference type="InterPro" id="IPR036396">
    <property type="entry name" value="Cyt_P450_sf"/>
</dbReference>
<keyword evidence="5" id="KW-0349">Heme</keyword>
<dbReference type="GO" id="GO:0005506">
    <property type="term" value="F:iron ion binding"/>
    <property type="evidence" value="ECO:0007669"/>
    <property type="project" value="InterPro"/>
</dbReference>
<comment type="similarity">
    <text evidence="1">Belongs to the cytochrome P450 family.</text>
</comment>
<dbReference type="PRINTS" id="PR00385">
    <property type="entry name" value="P450"/>
</dbReference>
<keyword evidence="6" id="KW-1133">Transmembrane helix</keyword>
<accession>A0A8T2RV56</accession>
<dbReference type="PANTHER" id="PTHR24296">
    <property type="entry name" value="CYTOCHROME P450"/>
    <property type="match status" value="1"/>
</dbReference>
<keyword evidence="8" id="KW-1185">Reference proteome</keyword>
<dbReference type="InterPro" id="IPR002401">
    <property type="entry name" value="Cyt_P450_E_grp-I"/>
</dbReference>
<evidence type="ECO:0000256" key="4">
    <source>
        <dbReference type="ARBA" id="ARBA00023004"/>
    </source>
</evidence>
<organism evidence="7 8">
    <name type="scientific">Ceratopteris richardii</name>
    <name type="common">Triangle waterfern</name>
    <dbReference type="NCBI Taxonomy" id="49495"/>
    <lineage>
        <taxon>Eukaryota</taxon>
        <taxon>Viridiplantae</taxon>
        <taxon>Streptophyta</taxon>
        <taxon>Embryophyta</taxon>
        <taxon>Tracheophyta</taxon>
        <taxon>Polypodiopsida</taxon>
        <taxon>Polypodiidae</taxon>
        <taxon>Polypodiales</taxon>
        <taxon>Pteridineae</taxon>
        <taxon>Pteridaceae</taxon>
        <taxon>Parkerioideae</taxon>
        <taxon>Ceratopteris</taxon>
    </lineage>
</organism>
<dbReference type="PRINTS" id="PR00463">
    <property type="entry name" value="EP450I"/>
</dbReference>
<feature type="transmembrane region" description="Helical" evidence="6">
    <location>
        <begin position="20"/>
        <end position="42"/>
    </location>
</feature>
<gene>
    <name evidence="7" type="ORF">KP509_24G048100</name>
</gene>
<dbReference type="AlphaFoldDB" id="A0A8T2RV56"/>
<keyword evidence="3" id="KW-0560">Oxidoreductase</keyword>
<dbReference type="Proteomes" id="UP000825935">
    <property type="component" value="Chromosome 24"/>
</dbReference>
<dbReference type="OMA" id="HRDKKYY"/>
<dbReference type="CDD" id="cd11064">
    <property type="entry name" value="CYP86A"/>
    <property type="match status" value="1"/>
</dbReference>
<dbReference type="GO" id="GO:0004497">
    <property type="term" value="F:monooxygenase activity"/>
    <property type="evidence" value="ECO:0007669"/>
    <property type="project" value="InterPro"/>
</dbReference>
<dbReference type="GO" id="GO:0020037">
    <property type="term" value="F:heme binding"/>
    <property type="evidence" value="ECO:0007669"/>
    <property type="project" value="InterPro"/>
</dbReference>